<evidence type="ECO:0000256" key="2">
    <source>
        <dbReference type="ARBA" id="ARBA00022679"/>
    </source>
</evidence>
<dbReference type="GO" id="GO:0042799">
    <property type="term" value="F:histone H4K20 methyltransferase activity"/>
    <property type="evidence" value="ECO:0007669"/>
    <property type="project" value="TreeGrafter"/>
</dbReference>
<dbReference type="SUPFAM" id="SSF82199">
    <property type="entry name" value="SET domain"/>
    <property type="match status" value="1"/>
</dbReference>
<dbReference type="GO" id="GO:0045814">
    <property type="term" value="P:negative regulation of gene expression, epigenetic"/>
    <property type="evidence" value="ECO:0007669"/>
    <property type="project" value="TreeGrafter"/>
</dbReference>
<name>A0A0N0DUR2_LEPPY</name>
<dbReference type="Pfam" id="PF00856">
    <property type="entry name" value="SET"/>
    <property type="match status" value="1"/>
</dbReference>
<dbReference type="InterPro" id="IPR046341">
    <property type="entry name" value="SET_dom_sf"/>
</dbReference>
<keyword evidence="1" id="KW-0489">Methyltransferase</keyword>
<dbReference type="InterPro" id="IPR001214">
    <property type="entry name" value="SET_dom"/>
</dbReference>
<gene>
    <name evidence="5" type="ORF">ABB37_05739</name>
</gene>
<reference evidence="5 6" key="1">
    <citation type="submission" date="2015-07" db="EMBL/GenBank/DDBJ databases">
        <title>High-quality genome of monoxenous trypanosomatid Leptomonas pyrrhocoris.</title>
        <authorList>
            <person name="Flegontov P."/>
            <person name="Butenko A."/>
            <person name="Firsov S."/>
            <person name="Vlcek C."/>
            <person name="Logacheva M.D."/>
            <person name="Field M."/>
            <person name="Filatov D."/>
            <person name="Flegontova O."/>
            <person name="Gerasimov E."/>
            <person name="Jackson A.P."/>
            <person name="Kelly S."/>
            <person name="Opperdoes F."/>
            <person name="O'Reilly A."/>
            <person name="Votypka J."/>
            <person name="Yurchenko V."/>
            <person name="Lukes J."/>
        </authorList>
    </citation>
    <scope>NUCLEOTIDE SEQUENCE [LARGE SCALE GENOMIC DNA]</scope>
    <source>
        <strain evidence="5">H10</strain>
    </source>
</reference>
<keyword evidence="2" id="KW-0808">Transferase</keyword>
<evidence type="ECO:0000259" key="4">
    <source>
        <dbReference type="Pfam" id="PF00856"/>
    </source>
</evidence>
<dbReference type="PANTHER" id="PTHR46402:SF2">
    <property type="entry name" value="HISTONE-LYSINE N-TRIMETHYLTRANSFERASE SMYD5"/>
    <property type="match status" value="1"/>
</dbReference>
<dbReference type="Proteomes" id="UP000037923">
    <property type="component" value="Unassembled WGS sequence"/>
</dbReference>
<evidence type="ECO:0000313" key="5">
    <source>
        <dbReference type="EMBL" id="KPA79264.1"/>
    </source>
</evidence>
<dbReference type="CDD" id="cd20071">
    <property type="entry name" value="SET_SMYD"/>
    <property type="match status" value="1"/>
</dbReference>
<dbReference type="OMA" id="ANAHMYV"/>
<dbReference type="RefSeq" id="XP_015657703.1">
    <property type="nucleotide sequence ID" value="XM_015803878.1"/>
</dbReference>
<sequence length="535" mass="58911">MLRAERATSPERDNGKEFSLWELVHNTGSEASAAPPQAGRAYVNEVDATGAAHIVYFCGPTCEARSLNEDGTRFVLEPPGIRTALPTNALPEASESHAAAPPLSERELAALRYPDYDTILRAAHHPTSATIRHAAWPTRLSVLSTVHSIARRCNERVWLLVRLMAKELHNTLSVLSSSSSRLPFPAVAQPQRTAPPEVTQWLEMVAVTFRVRLEALCERYAEGAMQLLSADQKALLRFSWQLLTWWWVLCCVEVVVVEENRMDESSERQRSSCVTSSTDAESTSQLTPLDSLLRCIAAGATPASAEEWLRGVLRVAETRAFPLQLYLQLYWLTNANVHMYVVSSPLYALWCRWLADVTPSSTRSEAADSSRDDDQTAGAVQAAKMELFARLYSLFHGTKVWSATTSKSSRRTAVSSAQLPIVADALHATGVALYDRATKLNHSCEPNVCFQPNAGPVEAARVALRHIDAGEEILTSYTRPEQFEDAALDEEGKGGEAARRAAGKRRRRYLQEHYGFVCRCPLCAAAADDGESGDG</sequence>
<evidence type="ECO:0000256" key="3">
    <source>
        <dbReference type="ARBA" id="ARBA00022691"/>
    </source>
</evidence>
<dbReference type="OrthoDB" id="1028014at2759"/>
<dbReference type="EMBL" id="LGTL01000011">
    <property type="protein sequence ID" value="KPA79264.1"/>
    <property type="molecule type" value="Genomic_DNA"/>
</dbReference>
<dbReference type="GO" id="GO:0032259">
    <property type="term" value="P:methylation"/>
    <property type="evidence" value="ECO:0007669"/>
    <property type="project" value="UniProtKB-KW"/>
</dbReference>
<accession>A0A0N0DUR2</accession>
<dbReference type="GeneID" id="26906029"/>
<dbReference type="Gene3D" id="2.170.270.10">
    <property type="entry name" value="SET domain"/>
    <property type="match status" value="1"/>
</dbReference>
<proteinExistence type="predicted"/>
<feature type="domain" description="SET" evidence="4">
    <location>
        <begin position="438"/>
        <end position="477"/>
    </location>
</feature>
<dbReference type="PANTHER" id="PTHR46402">
    <property type="entry name" value="SET AND MYND DOMAIN-CONTAINING PROTEIN 5"/>
    <property type="match status" value="1"/>
</dbReference>
<comment type="caution">
    <text evidence="5">The sequence shown here is derived from an EMBL/GenBank/DDBJ whole genome shotgun (WGS) entry which is preliminary data.</text>
</comment>
<dbReference type="AlphaFoldDB" id="A0A0N0DUR2"/>
<protein>
    <recommendedName>
        <fullName evidence="4">SET domain-containing protein</fullName>
    </recommendedName>
</protein>
<keyword evidence="6" id="KW-1185">Reference proteome</keyword>
<dbReference type="VEuPathDB" id="TriTrypDB:LpyrH10_11_2040"/>
<keyword evidence="3" id="KW-0949">S-adenosyl-L-methionine</keyword>
<organism evidence="5 6">
    <name type="scientific">Leptomonas pyrrhocoris</name>
    <name type="common">Firebug parasite</name>
    <dbReference type="NCBI Taxonomy" id="157538"/>
    <lineage>
        <taxon>Eukaryota</taxon>
        <taxon>Discoba</taxon>
        <taxon>Euglenozoa</taxon>
        <taxon>Kinetoplastea</taxon>
        <taxon>Metakinetoplastina</taxon>
        <taxon>Trypanosomatida</taxon>
        <taxon>Trypanosomatidae</taxon>
        <taxon>Leishmaniinae</taxon>
        <taxon>Leptomonas</taxon>
    </lineage>
</organism>
<evidence type="ECO:0000313" key="6">
    <source>
        <dbReference type="Proteomes" id="UP000037923"/>
    </source>
</evidence>
<evidence type="ECO:0000256" key="1">
    <source>
        <dbReference type="ARBA" id="ARBA00022603"/>
    </source>
</evidence>